<dbReference type="PANTHER" id="PTHR33258">
    <property type="entry name" value="TRANSPOSASE INSL FOR INSERTION SEQUENCE ELEMENT IS186A-RELATED"/>
    <property type="match status" value="1"/>
</dbReference>
<dbReference type="EMBL" id="CP040812">
    <property type="protein sequence ID" value="QCY69975.1"/>
    <property type="molecule type" value="Genomic_DNA"/>
</dbReference>
<dbReference type="InterPro" id="IPR025399">
    <property type="entry name" value="DUF4372"/>
</dbReference>
<evidence type="ECO:0000256" key="3">
    <source>
        <dbReference type="ARBA" id="ARBA00023125"/>
    </source>
</evidence>
<proteinExistence type="inferred from homology"/>
<dbReference type="InterPro" id="IPR002559">
    <property type="entry name" value="Transposase_11"/>
</dbReference>
<dbReference type="Pfam" id="PF01609">
    <property type="entry name" value="DDE_Tnp_1"/>
    <property type="match status" value="1"/>
</dbReference>
<evidence type="ECO:0000256" key="1">
    <source>
        <dbReference type="ARBA" id="ARBA00010075"/>
    </source>
</evidence>
<dbReference type="GO" id="GO:0004803">
    <property type="term" value="F:transposase activity"/>
    <property type="evidence" value="ECO:0007669"/>
    <property type="project" value="InterPro"/>
</dbReference>
<keyword evidence="4" id="KW-0233">DNA recombination</keyword>
<organism evidence="7 8">
    <name type="scientific">Antarcticibacterium flavum</name>
    <dbReference type="NCBI Taxonomy" id="2058175"/>
    <lineage>
        <taxon>Bacteria</taxon>
        <taxon>Pseudomonadati</taxon>
        <taxon>Bacteroidota</taxon>
        <taxon>Flavobacteriia</taxon>
        <taxon>Flavobacteriales</taxon>
        <taxon>Flavobacteriaceae</taxon>
        <taxon>Antarcticibacterium</taxon>
    </lineage>
</organism>
<comment type="similarity">
    <text evidence="1">Belongs to the transposase 11 family.</text>
</comment>
<reference evidence="7 8" key="1">
    <citation type="submission" date="2019-06" db="EMBL/GenBank/DDBJ databases">
        <title>Complete genome sequence of Antarcticibacterium flavum KCTC 52984T from an Antarctic marine sediment.</title>
        <authorList>
            <person name="Lee Y.M."/>
            <person name="Shin S.C."/>
        </authorList>
    </citation>
    <scope>NUCLEOTIDE SEQUENCE [LARGE SCALE GENOMIC DNA]</scope>
    <source>
        <strain evidence="7 8">KCTC 52984</strain>
    </source>
</reference>
<dbReference type="InterPro" id="IPR012337">
    <property type="entry name" value="RNaseH-like_sf"/>
</dbReference>
<keyword evidence="2" id="KW-0815">Transposition</keyword>
<gene>
    <name evidence="7" type="ORF">FHG64_11515</name>
</gene>
<feature type="domain" description="DUF4372" evidence="6">
    <location>
        <begin position="9"/>
        <end position="80"/>
    </location>
</feature>
<dbReference type="PANTHER" id="PTHR33258:SF1">
    <property type="entry name" value="TRANSPOSASE INSL FOR INSERTION SEQUENCE ELEMENT IS186A-RELATED"/>
    <property type="match status" value="1"/>
</dbReference>
<dbReference type="KEGG" id="afla:FHG64_11515"/>
<dbReference type="RefSeq" id="WP_139066539.1">
    <property type="nucleotide sequence ID" value="NZ_CP040812.1"/>
</dbReference>
<sequence>MDKITRNSGMPVLGQLLSFIPRNNFNRIVGQLGADRYTKRFTSWDHLVCMLFAVIENVGGLRELCSGLAAHNQSLKHLGMSSMPCRSTVSDANMRRCSDLFEKTFISIYKQHYRFFSDSSIPKNEKWLSRLFLVDSTTVTLFKNIMKACGNAMANGRRKGGVKIHTGMWLKEQVPSLIMITKAAENDKNFMPRFKKLPAQIIVVFDKAYLNFGLFIHWSKNDVSFVSRLHKRCKVTWGNYNLLTKEDEKYGILEDCRAELGHSQQKQKVKCRIIKFYDHKDQREIEFITNDMQLPACTIAEIYKQRWQIELLFKRLKQNLKITSFIGDNENAIRIQIWCALIADLLVQIARKGSRRCRLSYSVICGLFRLHLMNYVRVTDLLLKSADPNIYPKNIQLAPNLFDLGPHKPEIKIEVM</sequence>
<feature type="domain" description="Transposase IS4-like" evidence="5">
    <location>
        <begin position="129"/>
        <end position="343"/>
    </location>
</feature>
<dbReference type="Pfam" id="PF14294">
    <property type="entry name" value="DUF4372"/>
    <property type="match status" value="1"/>
</dbReference>
<accession>A0A5B7X4H6</accession>
<dbReference type="InterPro" id="IPR047952">
    <property type="entry name" value="Transpos_IS4"/>
</dbReference>
<keyword evidence="3" id="KW-0238">DNA-binding</keyword>
<evidence type="ECO:0000313" key="7">
    <source>
        <dbReference type="EMBL" id="QCY69975.1"/>
    </source>
</evidence>
<dbReference type="NCBIfam" id="NF033592">
    <property type="entry name" value="transpos_IS4_1"/>
    <property type="match status" value="1"/>
</dbReference>
<dbReference type="GO" id="GO:0006313">
    <property type="term" value="P:DNA transposition"/>
    <property type="evidence" value="ECO:0007669"/>
    <property type="project" value="InterPro"/>
</dbReference>
<evidence type="ECO:0000256" key="2">
    <source>
        <dbReference type="ARBA" id="ARBA00022578"/>
    </source>
</evidence>
<protein>
    <submittedName>
        <fullName evidence="7">IS4 family transposase</fullName>
    </submittedName>
</protein>
<keyword evidence="8" id="KW-1185">Reference proteome</keyword>
<evidence type="ECO:0000313" key="8">
    <source>
        <dbReference type="Proteomes" id="UP000309016"/>
    </source>
</evidence>
<dbReference type="OrthoDB" id="7327264at2"/>
<dbReference type="AlphaFoldDB" id="A0A5B7X4H6"/>
<evidence type="ECO:0000259" key="6">
    <source>
        <dbReference type="Pfam" id="PF14294"/>
    </source>
</evidence>
<dbReference type="GO" id="GO:0003677">
    <property type="term" value="F:DNA binding"/>
    <property type="evidence" value="ECO:0007669"/>
    <property type="project" value="UniProtKB-KW"/>
</dbReference>
<name>A0A5B7X4H6_9FLAO</name>
<evidence type="ECO:0000259" key="5">
    <source>
        <dbReference type="Pfam" id="PF01609"/>
    </source>
</evidence>
<dbReference type="Proteomes" id="UP000309016">
    <property type="component" value="Chromosome"/>
</dbReference>
<evidence type="ECO:0000256" key="4">
    <source>
        <dbReference type="ARBA" id="ARBA00023172"/>
    </source>
</evidence>
<dbReference type="SUPFAM" id="SSF53098">
    <property type="entry name" value="Ribonuclease H-like"/>
    <property type="match status" value="1"/>
</dbReference>